<organism evidence="1 4">
    <name type="scientific">Puccinia coronata f. sp. avenae</name>
    <dbReference type="NCBI Taxonomy" id="200324"/>
    <lineage>
        <taxon>Eukaryota</taxon>
        <taxon>Fungi</taxon>
        <taxon>Dikarya</taxon>
        <taxon>Basidiomycota</taxon>
        <taxon>Pucciniomycotina</taxon>
        <taxon>Pucciniomycetes</taxon>
        <taxon>Pucciniales</taxon>
        <taxon>Pucciniaceae</taxon>
        <taxon>Puccinia</taxon>
    </lineage>
</organism>
<protein>
    <submittedName>
        <fullName evidence="1">Uncharacterized protein</fullName>
    </submittedName>
</protein>
<dbReference type="Proteomes" id="UP000235388">
    <property type="component" value="Unassembled WGS sequence"/>
</dbReference>
<comment type="caution">
    <text evidence="1">The sequence shown here is derived from an EMBL/GenBank/DDBJ whole genome shotgun (WGS) entry which is preliminary data.</text>
</comment>
<name>A0A2N5SV71_9BASI</name>
<proteinExistence type="predicted"/>
<dbReference type="AlphaFoldDB" id="A0A2N5SV71"/>
<evidence type="ECO:0000313" key="2">
    <source>
        <dbReference type="EMBL" id="PLW58730.1"/>
    </source>
</evidence>
<evidence type="ECO:0000313" key="1">
    <source>
        <dbReference type="EMBL" id="PLW17134.1"/>
    </source>
</evidence>
<reference evidence="3 4" key="1">
    <citation type="submission" date="2017-11" db="EMBL/GenBank/DDBJ databases">
        <title>De novo assembly and phasing of dikaryotic genomes from two isolates of Puccinia coronata f. sp. avenae, the causal agent of oat crown rust.</title>
        <authorList>
            <person name="Miller M.E."/>
            <person name="Zhang Y."/>
            <person name="Omidvar V."/>
            <person name="Sperschneider J."/>
            <person name="Schwessinger B."/>
            <person name="Raley C."/>
            <person name="Palmer J.M."/>
            <person name="Garnica D."/>
            <person name="Upadhyaya N."/>
            <person name="Rathjen J."/>
            <person name="Taylor J.M."/>
            <person name="Park R.F."/>
            <person name="Dodds P.N."/>
            <person name="Hirsch C.D."/>
            <person name="Kianian S.F."/>
            <person name="Figueroa M."/>
        </authorList>
    </citation>
    <scope>NUCLEOTIDE SEQUENCE [LARGE SCALE GENOMIC DNA]</scope>
    <source>
        <strain evidence="2">12NC29</strain>
        <strain evidence="1">12SD80</strain>
    </source>
</reference>
<dbReference type="EMBL" id="PGCI01000757">
    <property type="protein sequence ID" value="PLW17134.1"/>
    <property type="molecule type" value="Genomic_DNA"/>
</dbReference>
<evidence type="ECO:0000313" key="4">
    <source>
        <dbReference type="Proteomes" id="UP000235392"/>
    </source>
</evidence>
<accession>A0A2N5SV71</accession>
<dbReference type="EMBL" id="PGCJ01000001">
    <property type="protein sequence ID" value="PLW58730.1"/>
    <property type="molecule type" value="Genomic_DNA"/>
</dbReference>
<dbReference type="Proteomes" id="UP000235392">
    <property type="component" value="Unassembled WGS sequence"/>
</dbReference>
<keyword evidence="3" id="KW-1185">Reference proteome</keyword>
<evidence type="ECO:0000313" key="3">
    <source>
        <dbReference type="Proteomes" id="UP000235388"/>
    </source>
</evidence>
<gene>
    <name evidence="2" type="ORF">PCANC_00345</name>
    <name evidence="1" type="ORF">PCASD_23658</name>
</gene>
<sequence>MHGTDSRVVLATWRVVSYRQPRFGLNLAIHMAAPAFHFASWVYIKQQIRPDHYPQTAVPASSIALRFLALPIPRPVFNSQPAQASHVQPTMKSFGPTATVILAALVSMASAAYFRPQVEIGAAKGTEVSGLEMLHGTSLEPPCSNADCKVDAWCKYCLARAATTIGGAIADGTYPGPNGYPKDIQS</sequence>